<reference evidence="1" key="2">
    <citation type="submission" date="2016-06" db="EMBL/GenBank/DDBJ databases">
        <title>The genome of a short-lived fish provides insights into sex chromosome evolution and the genetic control of aging.</title>
        <authorList>
            <person name="Reichwald K."/>
            <person name="Felder M."/>
            <person name="Petzold A."/>
            <person name="Koch P."/>
            <person name="Groth M."/>
            <person name="Platzer M."/>
        </authorList>
    </citation>
    <scope>NUCLEOTIDE SEQUENCE</scope>
    <source>
        <tissue evidence="1">Brain</tissue>
    </source>
</reference>
<name>A0A1A8PHP0_9TELE</name>
<organism evidence="1">
    <name type="scientific">Nothobranchius rachovii</name>
    <name type="common">bluefin notho</name>
    <dbReference type="NCBI Taxonomy" id="451742"/>
    <lineage>
        <taxon>Eukaryota</taxon>
        <taxon>Metazoa</taxon>
        <taxon>Chordata</taxon>
        <taxon>Craniata</taxon>
        <taxon>Vertebrata</taxon>
        <taxon>Euteleostomi</taxon>
        <taxon>Actinopterygii</taxon>
        <taxon>Neopterygii</taxon>
        <taxon>Teleostei</taxon>
        <taxon>Neoteleostei</taxon>
        <taxon>Acanthomorphata</taxon>
        <taxon>Ovalentaria</taxon>
        <taxon>Atherinomorphae</taxon>
        <taxon>Cyprinodontiformes</taxon>
        <taxon>Nothobranchiidae</taxon>
        <taxon>Nothobranchius</taxon>
    </lineage>
</organism>
<dbReference type="EMBL" id="HAEH01007062">
    <property type="protein sequence ID" value="SBR80920.1"/>
    <property type="molecule type" value="Transcribed_RNA"/>
</dbReference>
<reference evidence="1" key="1">
    <citation type="submission" date="2016-05" db="EMBL/GenBank/DDBJ databases">
        <authorList>
            <person name="Lavstsen T."/>
            <person name="Jespersen J.S."/>
        </authorList>
    </citation>
    <scope>NUCLEOTIDE SEQUENCE</scope>
    <source>
        <tissue evidence="1">Brain</tissue>
    </source>
</reference>
<sequence>MGHSHLYRVGPGRVAPVGPSLARLIPHILVLSPCGLILPTNQRLALMEGVNLLSAV</sequence>
<feature type="non-terminal residue" evidence="1">
    <location>
        <position position="56"/>
    </location>
</feature>
<gene>
    <name evidence="1" type="primary">Nfu_g_1_006465</name>
</gene>
<protein>
    <submittedName>
        <fullName evidence="1">Uncharacterized protein</fullName>
    </submittedName>
</protein>
<accession>A0A1A8PHP0</accession>
<evidence type="ECO:0000313" key="1">
    <source>
        <dbReference type="EMBL" id="SBR80920.1"/>
    </source>
</evidence>
<dbReference type="AlphaFoldDB" id="A0A1A8PHP0"/>
<proteinExistence type="predicted"/>